<protein>
    <recommendedName>
        <fullName evidence="4">DoxX family membrane protein</fullName>
    </recommendedName>
</protein>
<gene>
    <name evidence="2" type="ORF">JVW63_07030</name>
</gene>
<dbReference type="EMBL" id="JAFFJS010000004">
    <property type="protein sequence ID" value="MBM9433447.1"/>
    <property type="molecule type" value="Genomic_DNA"/>
</dbReference>
<dbReference type="PANTHER" id="PTHR36974:SF1">
    <property type="entry name" value="DOXX FAMILY MEMBRANE PROTEIN"/>
    <property type="match status" value="1"/>
</dbReference>
<keyword evidence="1" id="KW-1133">Transmembrane helix</keyword>
<feature type="transmembrane region" description="Helical" evidence="1">
    <location>
        <begin position="74"/>
        <end position="94"/>
    </location>
</feature>
<dbReference type="PANTHER" id="PTHR36974">
    <property type="entry name" value="MEMBRANE PROTEIN-RELATED"/>
    <property type="match status" value="1"/>
</dbReference>
<feature type="transmembrane region" description="Helical" evidence="1">
    <location>
        <begin position="46"/>
        <end position="67"/>
    </location>
</feature>
<keyword evidence="3" id="KW-1185">Reference proteome</keyword>
<dbReference type="RefSeq" id="WP_187996743.1">
    <property type="nucleotide sequence ID" value="NZ_JACEXG010000004.1"/>
</dbReference>
<evidence type="ECO:0000313" key="3">
    <source>
        <dbReference type="Proteomes" id="UP000705983"/>
    </source>
</evidence>
<dbReference type="Proteomes" id="UP000705983">
    <property type="component" value="Unassembled WGS sequence"/>
</dbReference>
<evidence type="ECO:0000256" key="1">
    <source>
        <dbReference type="SAM" id="Phobius"/>
    </source>
</evidence>
<name>A0ABS2TGH3_9ACTO</name>
<proteinExistence type="predicted"/>
<comment type="caution">
    <text evidence="2">The sequence shown here is derived from an EMBL/GenBank/DDBJ whole genome shotgun (WGS) entry which is preliminary data.</text>
</comment>
<evidence type="ECO:0000313" key="2">
    <source>
        <dbReference type="EMBL" id="MBM9433447.1"/>
    </source>
</evidence>
<feature type="transmembrane region" description="Helical" evidence="1">
    <location>
        <begin position="109"/>
        <end position="128"/>
    </location>
</feature>
<evidence type="ECO:0008006" key="4">
    <source>
        <dbReference type="Google" id="ProtNLM"/>
    </source>
</evidence>
<reference evidence="3" key="1">
    <citation type="submission" date="2021-02" db="EMBL/GenBank/DDBJ databases">
        <title>Leucobacter sp. CX169.</title>
        <authorList>
            <person name="Cheng Y."/>
        </authorList>
    </citation>
    <scope>NUCLEOTIDE SEQUENCE [LARGE SCALE GENOMIC DNA]</scope>
    <source>
        <strain evidence="3">JY899</strain>
    </source>
</reference>
<keyword evidence="1" id="KW-0472">Membrane</keyword>
<accession>A0ABS2TGH3</accession>
<keyword evidence="1" id="KW-0812">Transmembrane</keyword>
<organism evidence="2 3">
    <name type="scientific">Flaviflexus equikiangi</name>
    <dbReference type="NCBI Taxonomy" id="2758573"/>
    <lineage>
        <taxon>Bacteria</taxon>
        <taxon>Bacillati</taxon>
        <taxon>Actinomycetota</taxon>
        <taxon>Actinomycetes</taxon>
        <taxon>Actinomycetales</taxon>
        <taxon>Actinomycetaceae</taxon>
        <taxon>Flaviflexus</taxon>
    </lineage>
</organism>
<sequence>MNSRERSRFYVGTALGLFVLFAGIAHLTFAREEFNAQVPGWMPIDDAFVVAASGVVEILLGAAMLLFPRHRKWSSIALALFFIAIFPGNIAQYVDGVDAFGLDTDTKRFARLFFQPVLVAGALWSAGFPRTRGDDKASDAPDR</sequence>